<sequence>MLEGLVAWVLNNSVGRYVENLNTSQLSVGILQGQVELEDLPLKKEAFRQLLFPLEIKNGYIGKVVLKIPVTRIRTDPWTIIVERLYVVVGPVSLDQYNGELYEELKQINKLSKLNAFEAEWKAARLRRESRNENEYYSHSYSSWLTYGSSLMSSAISNLQLHIQDVHVRYEDVDPVTGNSFAWGLLVKSAQSEHVAGNSSPTSGDLPKNAKSYVSQQLQLRGVSLYWDQDALHVGGLELGRMANRMDNLRNFCVRSNETSCEHHFMLGTPEGAELLLSRNQSERPLRSRSEPRIKCTLQVSMLPISLTDGQYRQMVRCVQNIDTNHKKWKYQKWRPTVPVKGNCKLWWTFAMKAATETLMKRRACATMEYALKKAQEVNRYVKLYRQHLTEDGALGKEQLDDKSTIEKSYDFETLLTLREIIMKQLDDECNSKNVATANGRETQTDGGGILQYFFPGWSGWYGGTHSGTLDADGGRTQPLHGQDIDSETASLSMVTTEGSIPASQFEEELLAALNRLDDEHYLLRDATFAHVTFQLKTCTITLFQQVGGSLISASGAPASAGCRELAVLRVEDVWAQLKSHPRARSYCFHVKVGGLQFTDRTLPNLVYAHLVAPHTAQETQMSLRSGQKISASDLLRPRSAESSSGASPTPPATTPMFFLPPLFEVAYERNPLGSTADHRLVINTQSLDIVYNPSTVRALKGFLRSPGMSALDDSLSDAVQQHLEQLTRETKTSLRSKVDAMLSGRQLIQRWDLCLDICAPRIIVPESFTDRTSVAVMFDLGRLQFRNLASFDKPKIERKRSSYPGLDENDDEDFFQTPCSSPPGENESTILSEPRVTEKDRLPGPPGPITSPGMESCAVSEADFRERMYDRYSLNLQDMQVMVTTCSKESWKFAQLRGSSHLHVIDRFNISIQMERRILYTDDPQFPSVVVRGQLPKLVLHVSEQKVSALASCSRLLGAGADSGLQDDLGHVPLGNRPSMRSPLQRPNDDSVLFVGRFVVEQMSIELQSRGRCLAELQVSGFEVTYTRHPRAQSIQLRVQGLLLVDALQTHGPDFDLLLASHKHITMDSRSGSIRDSEPASPVSPASPKGQHCVTPPLTAATAEAAVIKPNMLTSLLSTLHRSVMPATGPPPSGPSLGHSDQMMFFTGRDHDFAASFPIGNDSDNNNQSDALIVLDLTWSVDTGYEMRSGGETNNLDGLDRDFVLHVAFNNLDVIANQETIVELVTFAQSIHKASHQQGSSSQVQSTREHAPQAFKASSVNMSFDFHRLNILLLRSTADKTCSPSSGTNLKLATATLSGAKIDALLGDILDLRVILGGLQVCNLLSPGRVDHGRRKSTAQSGKSSSATLKEAPSTGSYVLNVGLNPDLASNDTLLLGRQMYNTGPASGASESAAFTLHVIREYPHTAAVHWNSTLKRRQRQQQQQQQQQQQPLDGSAKKRKTGVIGRRSGDNGNMLLLDLHLASVVYTHCPSLLLELTNCAFEFRSYVTKLAASLRDAAAEVAKGIVGSEPQTQNQLNVNVSVILETPVIILPCEVSRPLVLVAHLGRVTVSSANPRPHVYRIRLNNTSLYTLDAERNPDFDCEKYGRAILHNTHVELTLQQGGATVPQRDPTEEEFLAGEMEMDELNSECEESTTWQLDGCLVGPLKVALSKSQFSQLLDTLSEMGTSASDASAEGSTADNDETTMNASATSEGLGSRTPKTGTLEAACVLAHFAIAEFLVEFCEEQGKPFARVAFHEFDFEMIRHTRQNRINMSLHGLAMEDLYEEETSNHRTLISSRFGTETSPEMASGERPMSQANTMATPPAAPLRCDYLSASCPSFGVGPMATGMPAHQLVSRGEDTFAFSALSHSLPDVLCTKNLFKKLEERRPCTSRRSRRRVGGESNQFSRAQERSGRCPQTPPPSPTPSLHLESAELHADASAPEATLVKIEVVTQTRGGACGHNARNVNIDINSLLVCINVRPWVMVVDLLSRPAYGPSKMRMKVDEGLPTQDMNTTLEMSVQNLAVQLNSRTYEICEAQIRQLWFRQELTPRGTTMQGRLGKVLVFDLTPFGGKVYQERFVTPGNEAFQFAYRTTENDADCYTLECNIPGTVRIVHTHLFLCEVINSINEFTLAYEVLTNCVPLYDGSQLTSKADESQATQRSAGRRKARIDLRVTADAPLIVIPRNSHHSDALVVNLGRVDIRTTFVQTRCLNQVMQLSLSEMDMYCGVYSRGSQKETRKPSLEQIPFRVTKKGCSLLDDKFEMNLRVMRNLDSETIHTEPDWTVRGHVSQATISLDKAQYQLVAGILFENLSEGVHLQTSAPAPVVAPAPDDDAWLHLALVLDLHNVTLNLMEERTAAGSAAEVTNELSLARIEFIDSKLAVSLFTNGRKDVDLVSQAIRVYDTRFKNAVRRNNVFTDMLLPNQSGDKGETRTNQARGLQMELHYRTFPNRLTVLLNNMRLMAIFDWFRQTSSFLALPSTTTSSQANGAGNSPPEMAAEPPSLYNAIEHGTDPTGGLMALQLKVSMTDTEVVVVEDASTLDSNAVILKSTAVLTWHGATHRERPLICALQNLEVFSCVLGAEHETALSIIDPASISFELNLRSGQPSASTLATQTYELEACSQLLCIRLSYNDIKMFHKILECLRGQAAGKAASQAEVKVTKLRELGFSHGDCATALHRCNGQIDDAALWLVQNAQPLPEKAQTGGGGGATRIALLGLSVSTATVRLADFRVCFIDDCGNADVPLLELRLRDTDASLALEQRNWQLRSSLHMDYYNRILSGWEPLLEPITVNLHWRRSSSSMHIIELEVDGLLNVNITSALIDIVQRVRESWRDDNNEATGGVVMAAAAANKRTPFVPFALKNSLGCALEFATTTTVLGHSTQNLQPQTFFKVPPGASVPFSFATGRGSAATRLRHQESHVLQARQIIVRVEGCEQMAPLAVDRVGTYFRLVKPANSSIEGSVARVVFHIELEGPALKVIHVRSALMLKNFTTEGIAVNITTSSPVGSLLAVNNKNLSLGANSSHSLPFAFNYASLKVRPLREERLLPTELGWRCVTFDLPEVGVQRECVPLHAGICPCYFAVTVRRDPYPSVMFTQAEKEATGHTLLVRAPVKLFNLLPLELHYTIDQAMPSCGKLSGVLKSRCSVAFHQIQSEDHTVVIDLQLDGYTSVNKLELEKGSVSGTYTLLMQDADRRSLLLKANVVVYVCAQYWLINHTGLPLIFKQEGVSAEAAGQPPEHEAARSVVPLLFSFCDMEAPKLCCMRLGSRCQLATAGASGASTFQPKWSQPFPLESGVGICKLLLSSSDNSPDRMFNIGIYGKQGKGAYRDTHFIVFSPLFQLVNNTTMTLDFAQKFAARNGRPTGAGVGYEQHITSAMPSSSVAFHWPRVDLDPLLCIRSGDSFWSGGFYIDKAMSSTHIHVRTLNMQSLFILVEVRMHAGTYIVTFSQPDSAPKPMRVENLSEVSITFYQDGINEEARRYVVKAGSAMPYAWDEPTIPPLICVEAPGGSCETYDMRTFKVGNRLYYENFFYIAFTGTFLEPRPAVAQKSARSVRNEELVLDVTNEGRVVINRKITGSRSQLWRMTPERMLQHEGSSTPRVPQAREASPGSSRLRDAAGNQGRVFVLDIDAPAADPHRCVPLVLRKPDPRRRSLQTWTFTEEGTLKCDIENLYVQSKNGLRGLQRGVEAVLGSRTAYETTEYLPRASVNPLELAVTSATSPFQAGRHQPPVQPLFPLHCGVGIQKMRGGCGVLCVRVFLDGPTIVLRVTDLTREESSAFSGQQMTTLLPAQKRRVENSSGNDIQVKVNFKHGLGVSFINETEEILLVTLEGVLLSFYQNSAEDSQTFDMSVRQLQVDNMLTDAERPCALYISPPESRSDQHSYLPAFCIKASRLINYNTDTLVFDDTTLALEEKLMLKLFQMFRAFIPWLSESDDLHLIEQRTLAGDVLRDYERKLYFNKLQELSKQARTIMGNVDFFGSPLGFIQDVRGGFKEALNEKNPLTLFKSITHGASNSAAKLTGSLSDGLRSIANFDNNETALVVAAPTASGSEHFIGGLRGFSRGIVHGFTGLIVHPYHGLTTGGLTGFVGGVGKGIMGSGVLSAVGVLDLATGMAAALRDSSKTHARPARHRSPRLSRGPRGLLPVYSAQVAEGQMLLMRILAANGTHSPSERGIANEFFLVKHPLEGGNLLVVSNQRILGVSTKNMLFDEVHLSEVRRAHLVVTVGCSSLVLYLSGPNQQHKRIDCGDADDANISALQEIEKVINYSVCTCEEERFRIVSPEDDAD</sequence>
<dbReference type="Pfam" id="PF12624">
    <property type="entry name" value="VPS13_N"/>
    <property type="match status" value="1"/>
</dbReference>
<dbReference type="PANTHER" id="PTHR16166">
    <property type="entry name" value="VACUOLAR PROTEIN SORTING-ASSOCIATED PROTEIN VPS13"/>
    <property type="match status" value="1"/>
</dbReference>
<feature type="domain" description="UBA" evidence="5">
    <location>
        <begin position="2639"/>
        <end position="2679"/>
    </location>
</feature>
<evidence type="ECO:0000256" key="2">
    <source>
        <dbReference type="ARBA" id="ARBA00022448"/>
    </source>
</evidence>
<dbReference type="Pfam" id="PF25033">
    <property type="entry name" value="VPS13_M"/>
    <property type="match status" value="1"/>
</dbReference>
<dbReference type="SUPFAM" id="SSF46934">
    <property type="entry name" value="UBA-like"/>
    <property type="match status" value="1"/>
</dbReference>
<feature type="region of interest" description="Disordered" evidence="4">
    <location>
        <begin position="1415"/>
        <end position="1449"/>
    </location>
</feature>
<dbReference type="InterPro" id="IPR026847">
    <property type="entry name" value="VPS13"/>
</dbReference>
<dbReference type="CDD" id="cd14306">
    <property type="entry name" value="UBA_VP13D"/>
    <property type="match status" value="1"/>
</dbReference>
<evidence type="ECO:0000256" key="3">
    <source>
        <dbReference type="ARBA" id="ARBA00023055"/>
    </source>
</evidence>
<dbReference type="GO" id="GO:0006869">
    <property type="term" value="P:lipid transport"/>
    <property type="evidence" value="ECO:0007669"/>
    <property type="project" value="UniProtKB-KW"/>
</dbReference>
<gene>
    <name evidence="6" type="ORF">BIW11_02023</name>
</gene>
<feature type="region of interest" description="Disordered" evidence="4">
    <location>
        <begin position="1331"/>
        <end position="1351"/>
    </location>
</feature>
<feature type="region of interest" description="Disordered" evidence="4">
    <location>
        <begin position="1783"/>
        <end position="1804"/>
    </location>
</feature>
<dbReference type="EMBL" id="MNPL01025092">
    <property type="protein sequence ID" value="OQR68370.1"/>
    <property type="molecule type" value="Genomic_DNA"/>
</dbReference>
<dbReference type="STRING" id="418985.A0A1V9X416"/>
<evidence type="ECO:0000313" key="7">
    <source>
        <dbReference type="Proteomes" id="UP000192247"/>
    </source>
</evidence>
<dbReference type="PANTHER" id="PTHR16166:SF141">
    <property type="entry name" value="INTERMEMBRANE LIPID TRANSFER PROTEIN VPS13D"/>
    <property type="match status" value="1"/>
</dbReference>
<dbReference type="InterPro" id="IPR009060">
    <property type="entry name" value="UBA-like_sf"/>
</dbReference>
<feature type="region of interest" description="Disordered" evidence="4">
    <location>
        <begin position="800"/>
        <end position="856"/>
    </location>
</feature>
<dbReference type="InParanoid" id="A0A1V9X416"/>
<dbReference type="InterPro" id="IPR015940">
    <property type="entry name" value="UBA"/>
</dbReference>
<dbReference type="GO" id="GO:0006623">
    <property type="term" value="P:protein targeting to vacuole"/>
    <property type="evidence" value="ECO:0007669"/>
    <property type="project" value="TreeGrafter"/>
</dbReference>
<accession>A0A1V9X416</accession>
<keyword evidence="3" id="KW-0445">Lipid transport</keyword>
<dbReference type="PROSITE" id="PS50030">
    <property type="entry name" value="UBA"/>
    <property type="match status" value="1"/>
</dbReference>
<feature type="compositionally biased region" description="Polar residues" evidence="4">
    <location>
        <begin position="1339"/>
        <end position="1351"/>
    </location>
</feature>
<reference evidence="6 7" key="1">
    <citation type="journal article" date="2017" name="Gigascience">
        <title>Draft genome of the honey bee ectoparasitic mite, Tropilaelaps mercedesae, is shaped by the parasitic life history.</title>
        <authorList>
            <person name="Dong X."/>
            <person name="Armstrong S.D."/>
            <person name="Xia D."/>
            <person name="Makepeace B.L."/>
            <person name="Darby A.C."/>
            <person name="Kadowaki T."/>
        </authorList>
    </citation>
    <scope>NUCLEOTIDE SEQUENCE [LARGE SCALE GENOMIC DNA]</scope>
    <source>
        <strain evidence="6">Wuxi-XJTLU</strain>
    </source>
</reference>
<dbReference type="InterPro" id="IPR056747">
    <property type="entry name" value="VPS13-like_M"/>
</dbReference>
<dbReference type="GO" id="GO:0045053">
    <property type="term" value="P:protein retention in Golgi apparatus"/>
    <property type="evidence" value="ECO:0007669"/>
    <property type="project" value="TreeGrafter"/>
</dbReference>
<dbReference type="InterPro" id="IPR026854">
    <property type="entry name" value="VPS13_N"/>
</dbReference>
<protein>
    <submittedName>
        <fullName evidence="6">Vacuolar protein sorting-associated protein 13D-like</fullName>
    </submittedName>
</protein>
<dbReference type="InterPro" id="IPR009543">
    <property type="entry name" value="VPS13_VAB"/>
</dbReference>
<dbReference type="Proteomes" id="UP000192247">
    <property type="component" value="Unassembled WGS sequence"/>
</dbReference>
<feature type="region of interest" description="Disordered" evidence="4">
    <location>
        <begin position="2464"/>
        <end position="2493"/>
    </location>
</feature>
<dbReference type="CDD" id="cd23453">
    <property type="entry name" value="beta-trefoil_Ricin_VPS13D"/>
    <property type="match status" value="1"/>
</dbReference>
<proteinExistence type="inferred from homology"/>
<feature type="compositionally biased region" description="Polar residues" evidence="4">
    <location>
        <begin position="2464"/>
        <end position="2475"/>
    </location>
</feature>
<comment type="caution">
    <text evidence="6">The sequence shown here is derived from an EMBL/GenBank/DDBJ whole genome shotgun (WGS) entry which is preliminary data.</text>
</comment>
<comment type="similarity">
    <text evidence="1">Belongs to the VPS13 family.</text>
</comment>
<organism evidence="6 7">
    <name type="scientific">Tropilaelaps mercedesae</name>
    <dbReference type="NCBI Taxonomy" id="418985"/>
    <lineage>
        <taxon>Eukaryota</taxon>
        <taxon>Metazoa</taxon>
        <taxon>Ecdysozoa</taxon>
        <taxon>Arthropoda</taxon>
        <taxon>Chelicerata</taxon>
        <taxon>Arachnida</taxon>
        <taxon>Acari</taxon>
        <taxon>Parasitiformes</taxon>
        <taxon>Mesostigmata</taxon>
        <taxon>Gamasina</taxon>
        <taxon>Dermanyssoidea</taxon>
        <taxon>Laelapidae</taxon>
        <taxon>Tropilaelaps</taxon>
    </lineage>
</organism>
<feature type="region of interest" description="Disordered" evidence="4">
    <location>
        <begin position="1670"/>
        <end position="1701"/>
    </location>
</feature>
<evidence type="ECO:0000259" key="5">
    <source>
        <dbReference type="PROSITE" id="PS50030"/>
    </source>
</evidence>
<dbReference type="OrthoDB" id="272810at2759"/>
<feature type="compositionally biased region" description="Low complexity" evidence="4">
    <location>
        <begin position="1422"/>
        <end position="1432"/>
    </location>
</feature>
<evidence type="ECO:0000256" key="4">
    <source>
        <dbReference type="SAM" id="MobiDB-lite"/>
    </source>
</evidence>
<evidence type="ECO:0000313" key="6">
    <source>
        <dbReference type="EMBL" id="OQR68370.1"/>
    </source>
</evidence>
<keyword evidence="2" id="KW-0813">Transport</keyword>
<dbReference type="Pfam" id="PF25036">
    <property type="entry name" value="VPS13_VAB"/>
    <property type="match status" value="1"/>
</dbReference>
<feature type="region of interest" description="Disordered" evidence="4">
    <location>
        <begin position="3574"/>
        <end position="3600"/>
    </location>
</feature>
<name>A0A1V9X416_9ACAR</name>
<dbReference type="Gene3D" id="1.10.8.10">
    <property type="entry name" value="DNA helicase RuvA subunit, C-terminal domain"/>
    <property type="match status" value="1"/>
</dbReference>
<evidence type="ECO:0000256" key="1">
    <source>
        <dbReference type="ARBA" id="ARBA00006545"/>
    </source>
</evidence>
<dbReference type="GO" id="GO:0007005">
    <property type="term" value="P:mitochondrion organization"/>
    <property type="evidence" value="ECO:0007669"/>
    <property type="project" value="TreeGrafter"/>
</dbReference>
<feature type="compositionally biased region" description="Low complexity" evidence="4">
    <location>
        <begin position="1080"/>
        <end position="1089"/>
    </location>
</feature>
<feature type="region of interest" description="Disordered" evidence="4">
    <location>
        <begin position="1070"/>
        <end position="1093"/>
    </location>
</feature>
<dbReference type="FunCoup" id="A0A1V9X416">
    <property type="interactions" value="769"/>
</dbReference>
<dbReference type="SMART" id="SM00165">
    <property type="entry name" value="UBA"/>
    <property type="match status" value="1"/>
</dbReference>
<feature type="region of interest" description="Disordered" evidence="4">
    <location>
        <begin position="1870"/>
        <end position="1912"/>
    </location>
</feature>
<keyword evidence="7" id="KW-1185">Reference proteome</keyword>
<dbReference type="InterPro" id="IPR041969">
    <property type="entry name" value="VP13D_UBA"/>
</dbReference>